<evidence type="ECO:0000256" key="5">
    <source>
        <dbReference type="ARBA" id="ARBA00022741"/>
    </source>
</evidence>
<sequence>MGILRLSLSRAVRQFTTSTFSGCEVRVRFAPSPTGQLHLGGLRTALYNYIFAKAHQGKFILRIEDTDQARLVTGAEEHLQNMLEWSGINPDEGPVQGGDVGPYRQSERLHIYKKHIESLVESGAAYHCFCTEQRLELLRKEAVRNRQVPRYDNKCRHIPQQEMQDLLHSGKPSVVRFKLEPDGESFEDLVYGKTSHDTFLIEGDPVLIKSDGYPTYHFANVVDDHVMGITHVLRGMEWLTSTPKHLSLYKALHWTPPKFAHLPLLLNKDGSKLSKRQGDIFVQHFKDAGFLPEALVNFITFCGSGFEENKEIRDMEQLIQEFSLDRVTTHSAVLEMRLLPDVNRGHITRLLARAEGRQRLVAQLRQDVEELLTRSGELGKIDDLTDEYLLRVLEARKQHVGRLQDLCQSDHIYLWLRPSLSKEELTSVSPHAELVLEQVCKEIGNLQEVALGEAGELSPKLRRCSESMAGIPYPVFMKVLRAALSNLKKGASVAEMIVMLGKREALYRLHVAKEISGQPVTDNRLATT</sequence>
<dbReference type="RefSeq" id="XP_022097712.1">
    <property type="nucleotide sequence ID" value="XM_022242020.1"/>
</dbReference>
<evidence type="ECO:0000256" key="6">
    <source>
        <dbReference type="ARBA" id="ARBA00022840"/>
    </source>
</evidence>
<accession>A0A8B7YYE6</accession>
<evidence type="ECO:0000256" key="3">
    <source>
        <dbReference type="ARBA" id="ARBA00012835"/>
    </source>
</evidence>
<evidence type="ECO:0000259" key="18">
    <source>
        <dbReference type="Pfam" id="PF00749"/>
    </source>
</evidence>
<dbReference type="InterPro" id="IPR000924">
    <property type="entry name" value="Glu/Gln-tRNA-synth"/>
</dbReference>
<evidence type="ECO:0000256" key="9">
    <source>
        <dbReference type="ARBA" id="ARBA00030865"/>
    </source>
</evidence>
<evidence type="ECO:0000256" key="16">
    <source>
        <dbReference type="ARBA" id="ARBA00047689"/>
    </source>
</evidence>
<dbReference type="PRINTS" id="PR00987">
    <property type="entry name" value="TRNASYNTHGLU"/>
</dbReference>
<comment type="catalytic activity">
    <reaction evidence="16">
        <text>tRNA(Gln) + L-glutamate + ATP = L-glutamyl-tRNA(Gln) + AMP + diphosphate</text>
        <dbReference type="Rhea" id="RHEA:64612"/>
        <dbReference type="Rhea" id="RHEA-COMP:9662"/>
        <dbReference type="Rhea" id="RHEA-COMP:9684"/>
        <dbReference type="ChEBI" id="CHEBI:29985"/>
        <dbReference type="ChEBI" id="CHEBI:30616"/>
        <dbReference type="ChEBI" id="CHEBI:33019"/>
        <dbReference type="ChEBI" id="CHEBI:78442"/>
        <dbReference type="ChEBI" id="CHEBI:78520"/>
        <dbReference type="ChEBI" id="CHEBI:456215"/>
    </reaction>
    <physiologicalReaction direction="left-to-right" evidence="16">
        <dbReference type="Rhea" id="RHEA:64613"/>
    </physiologicalReaction>
</comment>
<dbReference type="Proteomes" id="UP000694845">
    <property type="component" value="Unplaced"/>
</dbReference>
<dbReference type="GO" id="GO:0050561">
    <property type="term" value="F:glutamate-tRNA(Gln) ligase activity"/>
    <property type="evidence" value="ECO:0007669"/>
    <property type="project" value="UniProtKB-EC"/>
</dbReference>
<dbReference type="AlphaFoldDB" id="A0A8B7YYE6"/>
<name>A0A8B7YYE6_ACAPL</name>
<dbReference type="InterPro" id="IPR020751">
    <property type="entry name" value="aa-tRNA-synth_I_codon-bd_sub2"/>
</dbReference>
<dbReference type="EC" id="6.1.1.17" evidence="3"/>
<evidence type="ECO:0000256" key="4">
    <source>
        <dbReference type="ARBA" id="ARBA00022598"/>
    </source>
</evidence>
<evidence type="ECO:0000313" key="23">
    <source>
        <dbReference type="RefSeq" id="XP_022097712.1"/>
    </source>
</evidence>
<reference evidence="21 22" key="1">
    <citation type="submission" date="2025-04" db="UniProtKB">
        <authorList>
            <consortium name="RefSeq"/>
        </authorList>
    </citation>
    <scope>IDENTIFICATION</scope>
</reference>
<proteinExistence type="inferred from homology"/>
<evidence type="ECO:0000313" key="20">
    <source>
        <dbReference type="Proteomes" id="UP000694845"/>
    </source>
</evidence>
<evidence type="ECO:0000313" key="24">
    <source>
        <dbReference type="RefSeq" id="XP_022097713.1"/>
    </source>
</evidence>
<dbReference type="KEGG" id="aplc:110983090"/>
<comment type="similarity">
    <text evidence="2">Belongs to the class-I aminoacyl-tRNA synthetase family. Glutamate--tRNA ligase type 1 subfamily.</text>
</comment>
<dbReference type="PROSITE" id="PS00178">
    <property type="entry name" value="AA_TRNA_LIGASE_I"/>
    <property type="match status" value="1"/>
</dbReference>
<dbReference type="PANTHER" id="PTHR43311">
    <property type="entry name" value="GLUTAMATE--TRNA LIGASE"/>
    <property type="match status" value="1"/>
</dbReference>
<gene>
    <name evidence="21 22 23 24" type="primary">LOC110983090</name>
</gene>
<dbReference type="SUPFAM" id="SSF48163">
    <property type="entry name" value="An anticodon-binding domain of class I aminoacyl-tRNA synthetases"/>
    <property type="match status" value="1"/>
</dbReference>
<evidence type="ECO:0000256" key="17">
    <source>
        <dbReference type="RuleBase" id="RU363037"/>
    </source>
</evidence>
<dbReference type="HAMAP" id="MF_00022">
    <property type="entry name" value="Glu_tRNA_synth_type1"/>
    <property type="match status" value="1"/>
</dbReference>
<dbReference type="OrthoDB" id="428822at2759"/>
<dbReference type="GO" id="GO:0008270">
    <property type="term" value="F:zinc ion binding"/>
    <property type="evidence" value="ECO:0007669"/>
    <property type="project" value="InterPro"/>
</dbReference>
<dbReference type="InterPro" id="IPR049940">
    <property type="entry name" value="GluQ/Sye"/>
</dbReference>
<feature type="domain" description="Aminoacyl-tRNA synthetase class I anticodon-binding" evidence="19">
    <location>
        <begin position="372"/>
        <end position="511"/>
    </location>
</feature>
<evidence type="ECO:0000313" key="22">
    <source>
        <dbReference type="RefSeq" id="XP_022097711.1"/>
    </source>
</evidence>
<dbReference type="GO" id="GO:0005524">
    <property type="term" value="F:ATP binding"/>
    <property type="evidence" value="ECO:0007669"/>
    <property type="project" value="UniProtKB-KW"/>
</dbReference>
<dbReference type="RefSeq" id="XP_022097711.1">
    <property type="nucleotide sequence ID" value="XM_022242019.1"/>
</dbReference>
<dbReference type="FunFam" id="3.40.50.620:FF:000045">
    <property type="entry name" value="Glutamate--tRNA ligase, mitochondrial"/>
    <property type="match status" value="1"/>
</dbReference>
<dbReference type="CTD" id="124454"/>
<evidence type="ECO:0000256" key="8">
    <source>
        <dbReference type="ARBA" id="ARBA00023146"/>
    </source>
</evidence>
<keyword evidence="6 17" id="KW-0067">ATP-binding</keyword>
<dbReference type="InterPro" id="IPR045462">
    <property type="entry name" value="aa-tRNA-synth_I_cd-bd"/>
</dbReference>
<dbReference type="RefSeq" id="XP_022097710.1">
    <property type="nucleotide sequence ID" value="XM_022242018.1"/>
</dbReference>
<evidence type="ECO:0000256" key="14">
    <source>
        <dbReference type="ARBA" id="ARBA00047366"/>
    </source>
</evidence>
<dbReference type="GO" id="GO:0005739">
    <property type="term" value="C:mitochondrion"/>
    <property type="evidence" value="ECO:0007669"/>
    <property type="project" value="UniProtKB-SubCell"/>
</dbReference>
<comment type="catalytic activity">
    <reaction evidence="15">
        <text>tRNA(Glx) + L-glutamate + ATP = L-glutamyl-tRNA(Glx) + AMP + diphosphate</text>
        <dbReference type="Rhea" id="RHEA:18397"/>
        <dbReference type="Rhea" id="RHEA-COMP:9713"/>
        <dbReference type="Rhea" id="RHEA-COMP:9716"/>
        <dbReference type="ChEBI" id="CHEBI:29985"/>
        <dbReference type="ChEBI" id="CHEBI:30616"/>
        <dbReference type="ChEBI" id="CHEBI:33019"/>
        <dbReference type="ChEBI" id="CHEBI:78442"/>
        <dbReference type="ChEBI" id="CHEBI:78520"/>
        <dbReference type="ChEBI" id="CHEBI:456215"/>
        <dbReference type="EC" id="6.1.1.24"/>
    </reaction>
    <physiologicalReaction direction="left-to-right" evidence="15">
        <dbReference type="Rhea" id="RHEA:18398"/>
    </physiologicalReaction>
</comment>
<dbReference type="InterPro" id="IPR001412">
    <property type="entry name" value="aa-tRNA-synth_I_CS"/>
</dbReference>
<evidence type="ECO:0000256" key="1">
    <source>
        <dbReference type="ARBA" id="ARBA00004173"/>
    </source>
</evidence>
<evidence type="ECO:0000256" key="10">
    <source>
        <dbReference type="ARBA" id="ARBA00044054"/>
    </source>
</evidence>
<dbReference type="GO" id="GO:0000049">
    <property type="term" value="F:tRNA binding"/>
    <property type="evidence" value="ECO:0007669"/>
    <property type="project" value="InterPro"/>
</dbReference>
<keyword evidence="4 17" id="KW-0436">Ligase</keyword>
<dbReference type="GO" id="GO:0006424">
    <property type="term" value="P:glutamyl-tRNA aminoacylation"/>
    <property type="evidence" value="ECO:0007669"/>
    <property type="project" value="InterPro"/>
</dbReference>
<evidence type="ECO:0000256" key="7">
    <source>
        <dbReference type="ARBA" id="ARBA00022917"/>
    </source>
</evidence>
<evidence type="ECO:0000256" key="13">
    <source>
        <dbReference type="ARBA" id="ARBA00044313"/>
    </source>
</evidence>
<evidence type="ECO:0000313" key="21">
    <source>
        <dbReference type="RefSeq" id="XP_022097710.1"/>
    </source>
</evidence>
<dbReference type="PANTHER" id="PTHR43311:SF2">
    <property type="entry name" value="GLUTAMATE--TRNA LIGASE, MITOCHONDRIAL-RELATED"/>
    <property type="match status" value="1"/>
</dbReference>
<evidence type="ECO:0000256" key="2">
    <source>
        <dbReference type="ARBA" id="ARBA00007894"/>
    </source>
</evidence>
<dbReference type="InterPro" id="IPR008925">
    <property type="entry name" value="aa_tRNA-synth_I_cd-bd_sf"/>
</dbReference>
<dbReference type="Gene3D" id="3.40.50.620">
    <property type="entry name" value="HUPs"/>
    <property type="match status" value="1"/>
</dbReference>
<organism evidence="20 23">
    <name type="scientific">Acanthaster planci</name>
    <name type="common">Crown-of-thorns starfish</name>
    <dbReference type="NCBI Taxonomy" id="133434"/>
    <lineage>
        <taxon>Eukaryota</taxon>
        <taxon>Metazoa</taxon>
        <taxon>Echinodermata</taxon>
        <taxon>Eleutherozoa</taxon>
        <taxon>Asterozoa</taxon>
        <taxon>Asteroidea</taxon>
        <taxon>Valvatacea</taxon>
        <taxon>Valvatida</taxon>
        <taxon>Acanthasteridae</taxon>
        <taxon>Acanthaster</taxon>
    </lineage>
</organism>
<dbReference type="EC" id="6.1.1.24" evidence="10"/>
<dbReference type="RefSeq" id="XP_022097713.1">
    <property type="nucleotide sequence ID" value="XM_022242021.1"/>
</dbReference>
<dbReference type="InterPro" id="IPR014729">
    <property type="entry name" value="Rossmann-like_a/b/a_fold"/>
</dbReference>
<dbReference type="Pfam" id="PF00749">
    <property type="entry name" value="tRNA-synt_1c"/>
    <property type="match status" value="1"/>
</dbReference>
<keyword evidence="5 17" id="KW-0547">Nucleotide-binding</keyword>
<keyword evidence="8 17" id="KW-0030">Aminoacyl-tRNA synthetase</keyword>
<dbReference type="NCBIfam" id="TIGR00464">
    <property type="entry name" value="gltX_bact"/>
    <property type="match status" value="1"/>
</dbReference>
<feature type="domain" description="Glutamyl/glutaminyl-tRNA synthetase class Ib catalytic" evidence="18">
    <location>
        <begin position="24"/>
        <end position="334"/>
    </location>
</feature>
<dbReference type="SUPFAM" id="SSF52374">
    <property type="entry name" value="Nucleotidylyl transferase"/>
    <property type="match status" value="1"/>
</dbReference>
<dbReference type="InterPro" id="IPR033910">
    <property type="entry name" value="GluRS_core"/>
</dbReference>
<dbReference type="InterPro" id="IPR020058">
    <property type="entry name" value="Glu/Gln-tRNA-synth_Ib_cat-dom"/>
</dbReference>
<protein>
    <recommendedName>
        <fullName evidence="11">Nondiscriminating glutamyl-tRNA synthetase EARS2, mitochondrial</fullName>
        <ecNumber evidence="3">6.1.1.17</ecNumber>
        <ecNumber evidence="10">6.1.1.24</ecNumber>
    </recommendedName>
    <alternativeName>
        <fullName evidence="13">Glutamate--tRNA(Gln) ligase EARS2, mitochondrial</fullName>
    </alternativeName>
    <alternativeName>
        <fullName evidence="9">Glutamyl-tRNA synthetase</fullName>
    </alternativeName>
    <alternativeName>
        <fullName evidence="12">Mitochondrial glutamyl-tRNA synthetase</fullName>
    </alternativeName>
</protein>
<evidence type="ECO:0000256" key="12">
    <source>
        <dbReference type="ARBA" id="ARBA00044251"/>
    </source>
</evidence>
<dbReference type="CDD" id="cd00808">
    <property type="entry name" value="GluRS_core"/>
    <property type="match status" value="1"/>
</dbReference>
<dbReference type="InterPro" id="IPR004527">
    <property type="entry name" value="Glu-tRNA-ligase_bac/mito"/>
</dbReference>
<dbReference type="Gene3D" id="1.10.10.350">
    <property type="match status" value="1"/>
</dbReference>
<comment type="catalytic activity">
    <reaction evidence="14">
        <text>tRNA(Glu) + L-glutamate + ATP = L-glutamyl-tRNA(Glu) + AMP + diphosphate</text>
        <dbReference type="Rhea" id="RHEA:23540"/>
        <dbReference type="Rhea" id="RHEA-COMP:9663"/>
        <dbReference type="Rhea" id="RHEA-COMP:9680"/>
        <dbReference type="ChEBI" id="CHEBI:29985"/>
        <dbReference type="ChEBI" id="CHEBI:30616"/>
        <dbReference type="ChEBI" id="CHEBI:33019"/>
        <dbReference type="ChEBI" id="CHEBI:78442"/>
        <dbReference type="ChEBI" id="CHEBI:78520"/>
        <dbReference type="ChEBI" id="CHEBI:456215"/>
        <dbReference type="EC" id="6.1.1.17"/>
    </reaction>
    <physiologicalReaction direction="left-to-right" evidence="14">
        <dbReference type="Rhea" id="RHEA:23541"/>
    </physiologicalReaction>
</comment>
<evidence type="ECO:0000259" key="19">
    <source>
        <dbReference type="Pfam" id="PF19269"/>
    </source>
</evidence>
<dbReference type="GO" id="GO:0004818">
    <property type="term" value="F:glutamate-tRNA ligase activity"/>
    <property type="evidence" value="ECO:0007669"/>
    <property type="project" value="UniProtKB-EC"/>
</dbReference>
<dbReference type="Pfam" id="PF19269">
    <property type="entry name" value="Anticodon_2"/>
    <property type="match status" value="1"/>
</dbReference>
<evidence type="ECO:0000256" key="11">
    <source>
        <dbReference type="ARBA" id="ARBA00044142"/>
    </source>
</evidence>
<dbReference type="GeneID" id="110983090"/>
<comment type="subcellular location">
    <subcellularLocation>
        <location evidence="1">Mitochondrion</location>
    </subcellularLocation>
</comment>
<keyword evidence="7 17" id="KW-0648">Protein biosynthesis</keyword>
<evidence type="ECO:0000256" key="15">
    <source>
        <dbReference type="ARBA" id="ARBA00047479"/>
    </source>
</evidence>
<keyword evidence="20" id="KW-1185">Reference proteome</keyword>